<dbReference type="GO" id="GO:0003676">
    <property type="term" value="F:nucleic acid binding"/>
    <property type="evidence" value="ECO:0007669"/>
    <property type="project" value="InterPro"/>
</dbReference>
<dbReference type="PANTHER" id="PTHR37984:SF5">
    <property type="entry name" value="PROTEIN NYNRIN-LIKE"/>
    <property type="match status" value="1"/>
</dbReference>
<dbReference type="InterPro" id="IPR050951">
    <property type="entry name" value="Retrovirus_Pol_polyprotein"/>
</dbReference>
<dbReference type="GO" id="GO:0015074">
    <property type="term" value="P:DNA integration"/>
    <property type="evidence" value="ECO:0007669"/>
    <property type="project" value="InterPro"/>
</dbReference>
<feature type="compositionally biased region" description="Basic and acidic residues" evidence="1">
    <location>
        <begin position="153"/>
        <end position="163"/>
    </location>
</feature>
<evidence type="ECO:0000313" key="4">
    <source>
        <dbReference type="RefSeq" id="XP_050562942.1"/>
    </source>
</evidence>
<dbReference type="RefSeq" id="XP_050562942.1">
    <property type="nucleotide sequence ID" value="XM_050706985.1"/>
</dbReference>
<dbReference type="Gene3D" id="3.30.420.10">
    <property type="entry name" value="Ribonuclease H-like superfamily/Ribonuclease H"/>
    <property type="match status" value="1"/>
</dbReference>
<protein>
    <submittedName>
        <fullName evidence="4">Uncharacterized protein LOC126912826</fullName>
    </submittedName>
</protein>
<dbReference type="OrthoDB" id="417598at2759"/>
<reference evidence="4" key="1">
    <citation type="submission" date="2025-08" db="UniProtKB">
        <authorList>
            <consortium name="RefSeq"/>
        </authorList>
    </citation>
    <scope>IDENTIFICATION</scope>
    <source>
        <tissue evidence="4">Whole larval tissue</tissue>
    </source>
</reference>
<dbReference type="GeneID" id="126912826"/>
<name>A0A9R0EBM2_SPOFR</name>
<dbReference type="AlphaFoldDB" id="A0A9R0EBM2"/>
<feature type="region of interest" description="Disordered" evidence="1">
    <location>
        <begin position="153"/>
        <end position="174"/>
    </location>
</feature>
<feature type="domain" description="Integrase catalytic" evidence="2">
    <location>
        <begin position="1"/>
        <end position="133"/>
    </location>
</feature>
<dbReference type="PROSITE" id="PS50994">
    <property type="entry name" value="INTEGRASE"/>
    <property type="match status" value="1"/>
</dbReference>
<dbReference type="InterPro" id="IPR036397">
    <property type="entry name" value="RNaseH_sf"/>
</dbReference>
<keyword evidence="3" id="KW-1185">Reference proteome</keyword>
<evidence type="ECO:0000256" key="1">
    <source>
        <dbReference type="SAM" id="MobiDB-lite"/>
    </source>
</evidence>
<gene>
    <name evidence="4" type="primary">LOC126912826</name>
</gene>
<evidence type="ECO:0000259" key="2">
    <source>
        <dbReference type="PROSITE" id="PS50994"/>
    </source>
</evidence>
<feature type="region of interest" description="Disordered" evidence="1">
    <location>
        <begin position="267"/>
        <end position="306"/>
    </location>
</feature>
<dbReference type="SUPFAM" id="SSF53098">
    <property type="entry name" value="Ribonuclease H-like"/>
    <property type="match status" value="1"/>
</dbReference>
<dbReference type="InterPro" id="IPR001584">
    <property type="entry name" value="Integrase_cat-core"/>
</dbReference>
<dbReference type="PANTHER" id="PTHR37984">
    <property type="entry name" value="PROTEIN CBG26694"/>
    <property type="match status" value="1"/>
</dbReference>
<proteinExistence type="predicted"/>
<dbReference type="InterPro" id="IPR012337">
    <property type="entry name" value="RNaseH-like_sf"/>
</dbReference>
<organism evidence="3 4">
    <name type="scientific">Spodoptera frugiperda</name>
    <name type="common">Fall armyworm</name>
    <dbReference type="NCBI Taxonomy" id="7108"/>
    <lineage>
        <taxon>Eukaryota</taxon>
        <taxon>Metazoa</taxon>
        <taxon>Ecdysozoa</taxon>
        <taxon>Arthropoda</taxon>
        <taxon>Hexapoda</taxon>
        <taxon>Insecta</taxon>
        <taxon>Pterygota</taxon>
        <taxon>Neoptera</taxon>
        <taxon>Endopterygota</taxon>
        <taxon>Lepidoptera</taxon>
        <taxon>Glossata</taxon>
        <taxon>Ditrysia</taxon>
        <taxon>Noctuoidea</taxon>
        <taxon>Noctuidae</taxon>
        <taxon>Amphipyrinae</taxon>
        <taxon>Spodoptera</taxon>
    </lineage>
</organism>
<dbReference type="Proteomes" id="UP000829999">
    <property type="component" value="Chromosome 30"/>
</dbReference>
<evidence type="ECO:0000313" key="3">
    <source>
        <dbReference type="Proteomes" id="UP000829999"/>
    </source>
</evidence>
<sequence>MLYPIYRQDTSELKRVMSQAISLFGVPRLLVTDRGRMFESTDFVQWISELGSDLHYITPEMHGANGQVERYIRTVLNMLRIEVGHKNASWSTTLWKLQLVLNISKQKTTQSSAINLMIGTDASTPAIRSLIRDLATSTPDTNREALREMRRSRASELMKKNQEQQDASANQFRRPPREYKVDDLVFVIKYSQSTGKLDPGMRGPYRVTKVLPNGRYELKLLSGSCGKTTQAASQYMVPWKGEWCPESCAAFFENDDTDEAENRLDHLEGDNPAPASIGLSMPSLDEEVGTEQHPSAGASQEVQVEDDLLSGEAVLGVKE</sequence>
<accession>A0A9R0EBM2</accession>